<proteinExistence type="predicted"/>
<protein>
    <submittedName>
        <fullName evidence="1">Uncharacterized protein</fullName>
    </submittedName>
</protein>
<comment type="caution">
    <text evidence="1">The sequence shown here is derived from an EMBL/GenBank/DDBJ whole genome shotgun (WGS) entry which is preliminary data.</text>
</comment>
<dbReference type="AlphaFoldDB" id="A0A226WMS1"/>
<name>A0A226WMS1_CABSO</name>
<reference evidence="2" key="1">
    <citation type="submission" date="2017-01" db="EMBL/GenBank/DDBJ databases">
        <title>Genome Analysis of Deinococcus marmoris KOPRI26562.</title>
        <authorList>
            <person name="Kim J.H."/>
            <person name="Oh H.-M."/>
        </authorList>
    </citation>
    <scope>NUCLEOTIDE SEQUENCE [LARGE SCALE GENOMIC DNA]</scope>
    <source>
        <strain evidence="2">PAMC 26633</strain>
    </source>
</reference>
<gene>
    <name evidence="1" type="ORF">BSU04_41045</name>
</gene>
<evidence type="ECO:0000313" key="2">
    <source>
        <dbReference type="Proteomes" id="UP000214720"/>
    </source>
</evidence>
<sequence>MGLSPAAVIRCCHEEKLQVVADPPLGRVGVRLSARCREKCSFATRRIPVHALKAGAAR</sequence>
<organism evidence="1 2">
    <name type="scientific">Caballeronia sordidicola</name>
    <name type="common">Burkholderia sordidicola</name>
    <dbReference type="NCBI Taxonomy" id="196367"/>
    <lineage>
        <taxon>Bacteria</taxon>
        <taxon>Pseudomonadati</taxon>
        <taxon>Pseudomonadota</taxon>
        <taxon>Betaproteobacteria</taxon>
        <taxon>Burkholderiales</taxon>
        <taxon>Burkholderiaceae</taxon>
        <taxon>Caballeronia</taxon>
    </lineage>
</organism>
<dbReference type="EMBL" id="MTHB01000275">
    <property type="protein sequence ID" value="OXC72501.1"/>
    <property type="molecule type" value="Genomic_DNA"/>
</dbReference>
<dbReference type="Proteomes" id="UP000214720">
    <property type="component" value="Unassembled WGS sequence"/>
</dbReference>
<accession>A0A226WMS1</accession>
<evidence type="ECO:0000313" key="1">
    <source>
        <dbReference type="EMBL" id="OXC72501.1"/>
    </source>
</evidence>